<dbReference type="EMBL" id="SLXM01000004">
    <property type="protein sequence ID" value="TCP25212.1"/>
    <property type="molecule type" value="Genomic_DNA"/>
</dbReference>
<evidence type="ECO:0000313" key="1">
    <source>
        <dbReference type="EMBL" id="TCP25212.1"/>
    </source>
</evidence>
<dbReference type="RefSeq" id="WP_165915706.1">
    <property type="nucleotide sequence ID" value="NZ_SLXM01000004.1"/>
</dbReference>
<comment type="caution">
    <text evidence="1">The sequence shown here is derived from an EMBL/GenBank/DDBJ whole genome shotgun (WGS) entry which is preliminary data.</text>
</comment>
<keyword evidence="2" id="KW-1185">Reference proteome</keyword>
<proteinExistence type="predicted"/>
<accession>A0A4R2NTN3</accession>
<protein>
    <submittedName>
        <fullName evidence="1">Uncharacterized protein</fullName>
    </submittedName>
</protein>
<dbReference type="AlphaFoldDB" id="A0A4R2NTN3"/>
<name>A0A4R2NTN3_9FLAO</name>
<gene>
    <name evidence="1" type="ORF">EV195_104245</name>
</gene>
<organism evidence="1 2">
    <name type="scientific">Tenacibaculum skagerrakense</name>
    <dbReference type="NCBI Taxonomy" id="186571"/>
    <lineage>
        <taxon>Bacteria</taxon>
        <taxon>Pseudomonadati</taxon>
        <taxon>Bacteroidota</taxon>
        <taxon>Flavobacteriia</taxon>
        <taxon>Flavobacteriales</taxon>
        <taxon>Flavobacteriaceae</taxon>
        <taxon>Tenacibaculum</taxon>
    </lineage>
</organism>
<dbReference type="Proteomes" id="UP000294564">
    <property type="component" value="Unassembled WGS sequence"/>
</dbReference>
<reference evidence="1 2" key="1">
    <citation type="submission" date="2019-03" db="EMBL/GenBank/DDBJ databases">
        <title>Genomic Encyclopedia of Type Strains, Phase IV (KMG-IV): sequencing the most valuable type-strain genomes for metagenomic binning, comparative biology and taxonomic classification.</title>
        <authorList>
            <person name="Goeker M."/>
        </authorList>
    </citation>
    <scope>NUCLEOTIDE SEQUENCE [LARGE SCALE GENOMIC DNA]</scope>
    <source>
        <strain evidence="1 2">DSM 14836</strain>
    </source>
</reference>
<evidence type="ECO:0000313" key="2">
    <source>
        <dbReference type="Proteomes" id="UP000294564"/>
    </source>
</evidence>
<sequence length="46" mass="5722">MYREVIKDYFTWYPDFVMTQMNEIRHCEEVYVEFISASITKQSYKT</sequence>